<comment type="function">
    <text evidence="4">This protein is involved in the repair of mismatches in DNA. It is required for dam-dependent methyl-directed DNA mismatch repair. May act as a 'molecular matchmaker', a protein that promotes the formation of a stable complex between two or more DNA-binding proteins in an ATP-dependent manner without itself being part of a final effector complex.</text>
</comment>
<dbReference type="InterPro" id="IPR042121">
    <property type="entry name" value="MutL_C_regsub"/>
</dbReference>
<dbReference type="InterPro" id="IPR037198">
    <property type="entry name" value="MutL_C_sf"/>
</dbReference>
<dbReference type="Proteomes" id="UP000190229">
    <property type="component" value="Unassembled WGS sequence"/>
</dbReference>
<dbReference type="InterPro" id="IPR020568">
    <property type="entry name" value="Ribosomal_Su5_D2-typ_SF"/>
</dbReference>
<dbReference type="Pfam" id="PF13589">
    <property type="entry name" value="HATPase_c_3"/>
    <property type="match status" value="1"/>
</dbReference>
<dbReference type="InterPro" id="IPR014762">
    <property type="entry name" value="DNA_mismatch_repair_CS"/>
</dbReference>
<dbReference type="CDD" id="cd00782">
    <property type="entry name" value="MutL_Trans"/>
    <property type="match status" value="1"/>
</dbReference>
<dbReference type="InterPro" id="IPR002099">
    <property type="entry name" value="MutL/Mlh/PMS"/>
</dbReference>
<dbReference type="GO" id="GO:0032300">
    <property type="term" value="C:mismatch repair complex"/>
    <property type="evidence" value="ECO:0007669"/>
    <property type="project" value="InterPro"/>
</dbReference>
<comment type="similarity">
    <text evidence="1 4">Belongs to the DNA mismatch repair MutL/HexB family.</text>
</comment>
<evidence type="ECO:0000259" key="5">
    <source>
        <dbReference type="SMART" id="SM00853"/>
    </source>
</evidence>
<comment type="caution">
    <text evidence="7">The sequence shown here is derived from an EMBL/GenBank/DDBJ whole genome shotgun (WGS) entry which is preliminary data.</text>
</comment>
<evidence type="ECO:0000256" key="4">
    <source>
        <dbReference type="HAMAP-Rule" id="MF_00149"/>
    </source>
</evidence>
<dbReference type="InterPro" id="IPR013507">
    <property type="entry name" value="DNA_mismatch_S5_2-like"/>
</dbReference>
<accession>A0A1V4ERV2</accession>
<dbReference type="GO" id="GO:0016887">
    <property type="term" value="F:ATP hydrolysis activity"/>
    <property type="evidence" value="ECO:0007669"/>
    <property type="project" value="InterPro"/>
</dbReference>
<organism evidence="7 8">
    <name type="scientific">Ferroacidibacillus organovorans</name>
    <dbReference type="NCBI Taxonomy" id="1765683"/>
    <lineage>
        <taxon>Bacteria</taxon>
        <taxon>Bacillati</taxon>
        <taxon>Bacillota</taxon>
        <taxon>Bacilli</taxon>
        <taxon>Bacillales</taxon>
        <taxon>Alicyclobacillaceae</taxon>
        <taxon>Ferroacidibacillus</taxon>
    </lineage>
</organism>
<dbReference type="Gene3D" id="3.30.230.10">
    <property type="match status" value="1"/>
</dbReference>
<dbReference type="Gene3D" id="3.30.1540.20">
    <property type="entry name" value="MutL, C-terminal domain, dimerisation subdomain"/>
    <property type="match status" value="1"/>
</dbReference>
<dbReference type="GO" id="GO:0005524">
    <property type="term" value="F:ATP binding"/>
    <property type="evidence" value="ECO:0007669"/>
    <property type="project" value="InterPro"/>
</dbReference>
<dbReference type="GO" id="GO:0030983">
    <property type="term" value="F:mismatched DNA binding"/>
    <property type="evidence" value="ECO:0007669"/>
    <property type="project" value="InterPro"/>
</dbReference>
<dbReference type="InterPro" id="IPR036890">
    <property type="entry name" value="HATPase_C_sf"/>
</dbReference>
<dbReference type="HAMAP" id="MF_00149">
    <property type="entry name" value="DNA_mis_repair"/>
    <property type="match status" value="1"/>
</dbReference>
<dbReference type="GO" id="GO:0140664">
    <property type="term" value="F:ATP-dependent DNA damage sensor activity"/>
    <property type="evidence" value="ECO:0007669"/>
    <property type="project" value="InterPro"/>
</dbReference>
<keyword evidence="8" id="KW-1185">Reference proteome</keyword>
<dbReference type="InterPro" id="IPR014721">
    <property type="entry name" value="Ribsml_uS5_D2-typ_fold_subgr"/>
</dbReference>
<dbReference type="AlphaFoldDB" id="A0A1V4ERV2"/>
<dbReference type="SMART" id="SM01340">
    <property type="entry name" value="DNA_mis_repair"/>
    <property type="match status" value="1"/>
</dbReference>
<sequence>MGRIAQLSELVANQIAAGEVVERPASVIRELLDNAIDAGATKIDVTVSGGGLTRMEVQDNGCGMDEDDLVLSIIRHATSKLRTMDDFRKLHTLGFRGEALPSIASVSHMILRSRVEGHPGGIELRVTGGEKIDQAPIGMARGTRVTVEDLFYNTPARLKFVRSLQTEVSHITEVVTKRAMAYPAIAFTLKVDGKLTFLTPGSGDLTSVFLSLYGADVTKRALAVHGVRPDLRVHGLIGAPQDARTARHAMWFYVNQRPIRSQALQYAVIEGYGTALFKGRYPLTALFLEMDPALVDVNIHPSKLEVRFSEEQDVRDAVTRAIQAALMTGLYIPDLSEKESPVDELLQLRERPHDDAYLSKQLAISDADGVDRMSYSASHHVQDSDAGGYESQSREGEFRQTCQVYTRVQSASSSPSTPLGAELAEALTRTPAREQTVSQEPVDDLQDRARLRPIAQALTMYVVAEDDEAVYLIDQHAAHERILYERFMKMAGAGTTQEQELLVPLTYSLTPAAFLRVMERITDAKRMGLVYEPFGEHDLVVRAVPLWWQGIPLDRMVQETIDTFLEDEGADQKTWEKRVILRACKAAIKANQRLSMMEMQALLDELSTLQNPFTCPHGRPTALRIGRDRLEKEFRRR</sequence>
<dbReference type="InterPro" id="IPR038973">
    <property type="entry name" value="MutL/Mlh/Pms-like"/>
</dbReference>
<dbReference type="Gene3D" id="3.30.1370.100">
    <property type="entry name" value="MutL, C-terminal domain, regulatory subdomain"/>
    <property type="match status" value="1"/>
</dbReference>
<feature type="domain" description="MutL C-terminal dimerisation" evidence="5">
    <location>
        <begin position="453"/>
        <end position="594"/>
    </location>
</feature>
<dbReference type="RefSeq" id="WP_079291204.1">
    <property type="nucleotide sequence ID" value="NZ_MWPS01000027.1"/>
</dbReference>
<dbReference type="PROSITE" id="PS00058">
    <property type="entry name" value="DNA_MISMATCH_REPAIR_1"/>
    <property type="match status" value="1"/>
</dbReference>
<dbReference type="InterPro" id="IPR042120">
    <property type="entry name" value="MutL_C_dimsub"/>
</dbReference>
<dbReference type="Pfam" id="PF08676">
    <property type="entry name" value="MutL_C"/>
    <property type="match status" value="1"/>
</dbReference>
<dbReference type="SMART" id="SM00853">
    <property type="entry name" value="MutL_C"/>
    <property type="match status" value="1"/>
</dbReference>
<keyword evidence="3 4" id="KW-0234">DNA repair</keyword>
<dbReference type="PANTHER" id="PTHR10073:SF12">
    <property type="entry name" value="DNA MISMATCH REPAIR PROTEIN MLH1"/>
    <property type="match status" value="1"/>
</dbReference>
<dbReference type="EMBL" id="MWPS01000027">
    <property type="protein sequence ID" value="OPG15602.1"/>
    <property type="molecule type" value="Genomic_DNA"/>
</dbReference>
<feature type="domain" description="DNA mismatch repair protein S5" evidence="6">
    <location>
        <begin position="209"/>
        <end position="327"/>
    </location>
</feature>
<evidence type="ECO:0000256" key="3">
    <source>
        <dbReference type="ARBA" id="ARBA00023204"/>
    </source>
</evidence>
<gene>
    <name evidence="4" type="primary">mutL</name>
    <name evidence="7" type="ORF">B2M26_11110</name>
</gene>
<dbReference type="NCBIfam" id="TIGR00585">
    <property type="entry name" value="mutl"/>
    <property type="match status" value="1"/>
</dbReference>
<evidence type="ECO:0000259" key="6">
    <source>
        <dbReference type="SMART" id="SM01340"/>
    </source>
</evidence>
<evidence type="ECO:0000256" key="2">
    <source>
        <dbReference type="ARBA" id="ARBA00022763"/>
    </source>
</evidence>
<proteinExistence type="inferred from homology"/>
<dbReference type="SUPFAM" id="SSF55874">
    <property type="entry name" value="ATPase domain of HSP90 chaperone/DNA topoisomerase II/histidine kinase"/>
    <property type="match status" value="1"/>
</dbReference>
<dbReference type="Pfam" id="PF01119">
    <property type="entry name" value="DNA_mis_repair"/>
    <property type="match status" value="1"/>
</dbReference>
<dbReference type="InterPro" id="IPR020667">
    <property type="entry name" value="DNA_mismatch_repair_MutL"/>
</dbReference>
<dbReference type="PANTHER" id="PTHR10073">
    <property type="entry name" value="DNA MISMATCH REPAIR PROTEIN MLH, PMS, MUTL"/>
    <property type="match status" value="1"/>
</dbReference>
<dbReference type="InterPro" id="IPR014790">
    <property type="entry name" value="MutL_C"/>
</dbReference>
<dbReference type="CDD" id="cd16926">
    <property type="entry name" value="HATPase_MutL-MLH-PMS-like"/>
    <property type="match status" value="1"/>
</dbReference>
<evidence type="ECO:0000313" key="7">
    <source>
        <dbReference type="EMBL" id="OPG15602.1"/>
    </source>
</evidence>
<evidence type="ECO:0000256" key="1">
    <source>
        <dbReference type="ARBA" id="ARBA00006082"/>
    </source>
</evidence>
<dbReference type="GO" id="GO:0006298">
    <property type="term" value="P:mismatch repair"/>
    <property type="evidence" value="ECO:0007669"/>
    <property type="project" value="UniProtKB-UniRule"/>
</dbReference>
<reference evidence="7 8" key="1">
    <citation type="submission" date="2017-02" db="EMBL/GenBank/DDBJ databases">
        <title>Draft genome of Acidibacillus ferrooxidans Huett2.</title>
        <authorList>
            <person name="Schopf S."/>
        </authorList>
    </citation>
    <scope>NUCLEOTIDE SEQUENCE [LARGE SCALE GENOMIC DNA]</scope>
    <source>
        <strain evidence="7 8">Huett2</strain>
    </source>
</reference>
<dbReference type="Gene3D" id="3.30.565.10">
    <property type="entry name" value="Histidine kinase-like ATPase, C-terminal domain"/>
    <property type="match status" value="1"/>
</dbReference>
<name>A0A1V4ERV2_9BACL</name>
<dbReference type="FunFam" id="3.30.565.10:FF:000003">
    <property type="entry name" value="DNA mismatch repair endonuclease MutL"/>
    <property type="match status" value="1"/>
</dbReference>
<dbReference type="SUPFAM" id="SSF54211">
    <property type="entry name" value="Ribosomal protein S5 domain 2-like"/>
    <property type="match status" value="1"/>
</dbReference>
<protein>
    <recommendedName>
        <fullName evidence="4">DNA mismatch repair protein MutL</fullName>
    </recommendedName>
</protein>
<evidence type="ECO:0000313" key="8">
    <source>
        <dbReference type="Proteomes" id="UP000190229"/>
    </source>
</evidence>
<keyword evidence="2 4" id="KW-0227">DNA damage</keyword>
<dbReference type="SUPFAM" id="SSF118116">
    <property type="entry name" value="DNA mismatch repair protein MutL"/>
    <property type="match status" value="1"/>
</dbReference>